<evidence type="ECO:0000256" key="1">
    <source>
        <dbReference type="SAM" id="MobiDB-lite"/>
    </source>
</evidence>
<dbReference type="GO" id="GO:1903723">
    <property type="term" value="P:negative regulation of centriole elongation"/>
    <property type="evidence" value="ECO:0007669"/>
    <property type="project" value="TreeGrafter"/>
</dbReference>
<dbReference type="PANTHER" id="PTHR13594">
    <property type="entry name" value="CENTRIOLAR COILED-COIL PROTEIN OF 110 KDA"/>
    <property type="match status" value="1"/>
</dbReference>
<evidence type="ECO:0000313" key="2">
    <source>
        <dbReference type="EMBL" id="KAF7420432.1"/>
    </source>
</evidence>
<evidence type="ECO:0008006" key="4">
    <source>
        <dbReference type="Google" id="ProtNLM"/>
    </source>
</evidence>
<sequence>MVVSKLNRTMQDTYRPVQSSIELTLTAITEDIRKEVKYYKYLAIQVEKKLKALYDTKFSEKSTFIEDDTRIQEIDHTFNFDNENVIPNADSNIDVDQISMRNTYDVTTNKNTDLYVHEQSNNSELVQEISCNENIEANLTERHSFSPRSTVISADSTENLTDTTKSKVKQNILDTWKPEVPKTLDIVPITLDDSNIYQREEFSMITETNSIKETPNLVRQGSYILDTPSPMLLAHMQTELNNTNDLPTVDYIPTPAQSVIRRKEWNITQTKTEWKNEIKNNEFNVMDSQQTLKNSKFKRKSLSSKSNYNLYKTESEQTISEPQTRMYQTTGSVDCIQMMLEKENIYKPDIKINNNKKKYSISNNDKENHRPQEWKESKNISVLNTTNKLGGSLGNLHDIETQMHKINESQTSRTYKHNESFDKENTSNDKINESIEKCNSANISEKLLTILKEIEEVHKRQMSELVIRQQQEQSSLQKEFEKQQLLLLTEIKKSFPEISPVIDDKYLSSTSLDQAVSTNNSTSKNSPTDTKQEDENLESLTVVQKDNLLLSPNQRELSPICPLNYIYSKNHLNDTKKHLKCYEFIQSSQSEAYDTSMSKYNCTLIKNREIQEHMNKNKMRDYNLSVTSESKKPTISRRLFPLDCKTVHVPIIDSSMYAEKHIQAASIINAYTRGYLVRRLMKTDRVITLKNTYKEALQCMLKLHVDAPLDLSELHFLRRLQLQCDAASMNIVELFTQSPAYKMKIIAHDREIKRCRTERPTSARSYSFATQRTLARKKLKEMRDYQSPIITQLHSSRARCQTWTSEISQHLISPNIHQTIKRSTSAGTVRKPWR</sequence>
<dbReference type="PROSITE" id="PS50096">
    <property type="entry name" value="IQ"/>
    <property type="match status" value="1"/>
</dbReference>
<reference evidence="2" key="1">
    <citation type="journal article" date="2020" name="G3 (Bethesda)">
        <title>High-Quality Assemblies for Three Invasive Social Wasps from the &lt;i&gt;Vespula&lt;/i&gt; Genus.</title>
        <authorList>
            <person name="Harrop T.W.R."/>
            <person name="Guhlin J."/>
            <person name="McLaughlin G.M."/>
            <person name="Permina E."/>
            <person name="Stockwell P."/>
            <person name="Gilligan J."/>
            <person name="Le Lec M.F."/>
            <person name="Gruber M.A.M."/>
            <person name="Quinn O."/>
            <person name="Lovegrove M."/>
            <person name="Duncan E.J."/>
            <person name="Remnant E.J."/>
            <person name="Van Eeckhoven J."/>
            <person name="Graham B."/>
            <person name="Knapp R.A."/>
            <person name="Langford K.W."/>
            <person name="Kronenberg Z."/>
            <person name="Press M.O."/>
            <person name="Eacker S.M."/>
            <person name="Wilson-Rankin E.E."/>
            <person name="Purcell J."/>
            <person name="Lester P.J."/>
            <person name="Dearden P.K."/>
        </authorList>
    </citation>
    <scope>NUCLEOTIDE SEQUENCE</scope>
    <source>
        <strain evidence="2">Volc-1</strain>
    </source>
</reference>
<dbReference type="PANTHER" id="PTHR13594:SF1">
    <property type="entry name" value="CENTRIOLAR COILED-COIL PROTEIN OF 110 KDA"/>
    <property type="match status" value="1"/>
</dbReference>
<comment type="caution">
    <text evidence="2">The sequence shown here is derived from an EMBL/GenBank/DDBJ whole genome shotgun (WGS) entry which is preliminary data.</text>
</comment>
<feature type="compositionally biased region" description="Low complexity" evidence="1">
    <location>
        <begin position="517"/>
        <end position="529"/>
    </location>
</feature>
<dbReference type="GO" id="GO:0032053">
    <property type="term" value="P:ciliary basal body organization"/>
    <property type="evidence" value="ECO:0007669"/>
    <property type="project" value="TreeGrafter"/>
</dbReference>
<dbReference type="Proteomes" id="UP000600918">
    <property type="component" value="Unassembled WGS sequence"/>
</dbReference>
<gene>
    <name evidence="2" type="ORF">H0235_010729</name>
</gene>
<dbReference type="CDD" id="cd23767">
    <property type="entry name" value="IQCD"/>
    <property type="match status" value="1"/>
</dbReference>
<dbReference type="GO" id="GO:0005814">
    <property type="term" value="C:centriole"/>
    <property type="evidence" value="ECO:0007669"/>
    <property type="project" value="InterPro"/>
</dbReference>
<dbReference type="EMBL" id="JACSDY010000009">
    <property type="protein sequence ID" value="KAF7420432.1"/>
    <property type="molecule type" value="Genomic_DNA"/>
</dbReference>
<dbReference type="GO" id="GO:0032465">
    <property type="term" value="P:regulation of cytokinesis"/>
    <property type="evidence" value="ECO:0007669"/>
    <property type="project" value="InterPro"/>
</dbReference>
<dbReference type="AlphaFoldDB" id="A0A834NXI1"/>
<protein>
    <recommendedName>
        <fullName evidence="4">Centriolar coiled-coil protein of 110 kDa</fullName>
    </recommendedName>
</protein>
<proteinExistence type="predicted"/>
<feature type="region of interest" description="Disordered" evidence="1">
    <location>
        <begin position="515"/>
        <end position="537"/>
    </location>
</feature>
<dbReference type="InterPro" id="IPR033207">
    <property type="entry name" value="CCP110"/>
</dbReference>
<accession>A0A834NXI1</accession>
<name>A0A834NXI1_VESPE</name>
<keyword evidence="3" id="KW-1185">Reference proteome</keyword>
<dbReference type="GO" id="GO:0007099">
    <property type="term" value="P:centriole replication"/>
    <property type="evidence" value="ECO:0007669"/>
    <property type="project" value="InterPro"/>
</dbReference>
<evidence type="ECO:0000313" key="3">
    <source>
        <dbReference type="Proteomes" id="UP000600918"/>
    </source>
</evidence>
<organism evidence="2 3">
    <name type="scientific">Vespula pensylvanica</name>
    <name type="common">Western yellow jacket</name>
    <name type="synonym">Wasp</name>
    <dbReference type="NCBI Taxonomy" id="30213"/>
    <lineage>
        <taxon>Eukaryota</taxon>
        <taxon>Metazoa</taxon>
        <taxon>Ecdysozoa</taxon>
        <taxon>Arthropoda</taxon>
        <taxon>Hexapoda</taxon>
        <taxon>Insecta</taxon>
        <taxon>Pterygota</taxon>
        <taxon>Neoptera</taxon>
        <taxon>Endopterygota</taxon>
        <taxon>Hymenoptera</taxon>
        <taxon>Apocrita</taxon>
        <taxon>Aculeata</taxon>
        <taxon>Vespoidea</taxon>
        <taxon>Vespidae</taxon>
        <taxon>Vespinae</taxon>
        <taxon>Vespula</taxon>
    </lineage>
</organism>